<keyword evidence="3 5" id="KW-0274">FAD</keyword>
<evidence type="ECO:0008006" key="11">
    <source>
        <dbReference type="Google" id="ProtNLM"/>
    </source>
</evidence>
<dbReference type="STRING" id="1220924.W2S1X1"/>
<dbReference type="Pfam" id="PF02852">
    <property type="entry name" value="Pyr_redox_dim"/>
    <property type="match status" value="1"/>
</dbReference>
<feature type="binding site" evidence="5">
    <location>
        <position position="290"/>
    </location>
    <ligand>
        <name>NAD(+)</name>
        <dbReference type="ChEBI" id="CHEBI:57540"/>
    </ligand>
</feature>
<dbReference type="PRINTS" id="PR00368">
    <property type="entry name" value="FADPNR"/>
</dbReference>
<dbReference type="eggNOG" id="KOG1335">
    <property type="taxonomic scope" value="Eukaryota"/>
</dbReference>
<keyword evidence="10" id="KW-1185">Reference proteome</keyword>
<evidence type="ECO:0000256" key="2">
    <source>
        <dbReference type="ARBA" id="ARBA00022630"/>
    </source>
</evidence>
<dbReference type="InterPro" id="IPR023753">
    <property type="entry name" value="FAD/NAD-binding_dom"/>
</dbReference>
<keyword evidence="5" id="KW-0547">Nucleotide-binding</keyword>
<dbReference type="OrthoDB" id="361797at2759"/>
<feature type="disulfide bond" description="Redox-active" evidence="6">
    <location>
        <begin position="48"/>
        <end position="53"/>
    </location>
</feature>
<feature type="domain" description="Pyridine nucleotide-disulphide oxidoreductase dimerisation" evidence="7">
    <location>
        <begin position="369"/>
        <end position="478"/>
    </location>
</feature>
<dbReference type="AlphaFoldDB" id="W2S1X1"/>
<evidence type="ECO:0000256" key="5">
    <source>
        <dbReference type="PIRSR" id="PIRSR000350-3"/>
    </source>
</evidence>
<dbReference type="SUPFAM" id="SSF55424">
    <property type="entry name" value="FAD/NAD-linked reductases, dimerisation (C-terminal) domain"/>
    <property type="match status" value="1"/>
</dbReference>
<evidence type="ECO:0000256" key="1">
    <source>
        <dbReference type="ARBA" id="ARBA00007532"/>
    </source>
</evidence>
<dbReference type="InterPro" id="IPR001100">
    <property type="entry name" value="Pyr_nuc-diS_OxRdtase"/>
</dbReference>
<dbReference type="PIRSF" id="PIRSF000350">
    <property type="entry name" value="Mercury_reductase_MerA"/>
    <property type="match status" value="1"/>
</dbReference>
<dbReference type="InterPro" id="IPR036188">
    <property type="entry name" value="FAD/NAD-bd_sf"/>
</dbReference>
<dbReference type="PRINTS" id="PR00411">
    <property type="entry name" value="PNDRDTASEI"/>
</dbReference>
<dbReference type="GeneID" id="19971222"/>
<dbReference type="Pfam" id="PF07992">
    <property type="entry name" value="Pyr_redox_2"/>
    <property type="match status" value="1"/>
</dbReference>
<dbReference type="SUPFAM" id="SSF51905">
    <property type="entry name" value="FAD/NAD(P)-binding domain"/>
    <property type="match status" value="1"/>
</dbReference>
<organism evidence="9 10">
    <name type="scientific">Cyphellophora europaea (strain CBS 101466)</name>
    <name type="common">Phialophora europaea</name>
    <dbReference type="NCBI Taxonomy" id="1220924"/>
    <lineage>
        <taxon>Eukaryota</taxon>
        <taxon>Fungi</taxon>
        <taxon>Dikarya</taxon>
        <taxon>Ascomycota</taxon>
        <taxon>Pezizomycotina</taxon>
        <taxon>Eurotiomycetes</taxon>
        <taxon>Chaetothyriomycetidae</taxon>
        <taxon>Chaetothyriales</taxon>
        <taxon>Cyphellophoraceae</taxon>
        <taxon>Cyphellophora</taxon>
    </lineage>
</organism>
<keyword evidence="2" id="KW-0285">Flavoprotein</keyword>
<comment type="cofactor">
    <cofactor evidence="5">
        <name>FAD</name>
        <dbReference type="ChEBI" id="CHEBI:57692"/>
    </cofactor>
    <text evidence="5">Binds 1 FAD per subunit.</text>
</comment>
<evidence type="ECO:0000256" key="4">
    <source>
        <dbReference type="PIRSR" id="PIRSR000350-2"/>
    </source>
</evidence>
<feature type="binding site" evidence="5">
    <location>
        <position position="331"/>
    </location>
    <ligand>
        <name>FAD</name>
        <dbReference type="ChEBI" id="CHEBI:57692"/>
    </ligand>
</feature>
<name>W2S1X1_CYPE1</name>
<evidence type="ECO:0000259" key="7">
    <source>
        <dbReference type="Pfam" id="PF02852"/>
    </source>
</evidence>
<accession>W2S1X1</accession>
<evidence type="ECO:0000313" key="9">
    <source>
        <dbReference type="EMBL" id="ETN41944.1"/>
    </source>
</evidence>
<dbReference type="InterPro" id="IPR016156">
    <property type="entry name" value="FAD/NAD-linked_Rdtase_dimer_sf"/>
</dbReference>
<dbReference type="EMBL" id="KB822719">
    <property type="protein sequence ID" value="ETN41944.1"/>
    <property type="molecule type" value="Genomic_DNA"/>
</dbReference>
<reference evidence="9 10" key="1">
    <citation type="submission" date="2013-03" db="EMBL/GenBank/DDBJ databases">
        <title>The Genome Sequence of Phialophora europaea CBS 101466.</title>
        <authorList>
            <consortium name="The Broad Institute Genomics Platform"/>
            <person name="Cuomo C."/>
            <person name="de Hoog S."/>
            <person name="Gorbushina A."/>
            <person name="Walker B."/>
            <person name="Young S.K."/>
            <person name="Zeng Q."/>
            <person name="Gargeya S."/>
            <person name="Fitzgerald M."/>
            <person name="Haas B."/>
            <person name="Abouelleil A."/>
            <person name="Allen A.W."/>
            <person name="Alvarado L."/>
            <person name="Arachchi H.M."/>
            <person name="Berlin A.M."/>
            <person name="Chapman S.B."/>
            <person name="Gainer-Dewar J."/>
            <person name="Goldberg J."/>
            <person name="Griggs A."/>
            <person name="Gujja S."/>
            <person name="Hansen M."/>
            <person name="Howarth C."/>
            <person name="Imamovic A."/>
            <person name="Ireland A."/>
            <person name="Larimer J."/>
            <person name="McCowan C."/>
            <person name="Murphy C."/>
            <person name="Pearson M."/>
            <person name="Poon T.W."/>
            <person name="Priest M."/>
            <person name="Roberts A."/>
            <person name="Saif S."/>
            <person name="Shea T."/>
            <person name="Sisk P."/>
            <person name="Sykes S."/>
            <person name="Wortman J."/>
            <person name="Nusbaum C."/>
            <person name="Birren B."/>
        </authorList>
    </citation>
    <scope>NUCLEOTIDE SEQUENCE [LARGE SCALE GENOMIC DNA]</scope>
    <source>
        <strain evidence="9 10">CBS 101466</strain>
    </source>
</reference>
<evidence type="ECO:0000313" key="10">
    <source>
        <dbReference type="Proteomes" id="UP000030752"/>
    </source>
</evidence>
<dbReference type="Gene3D" id="3.50.50.60">
    <property type="entry name" value="FAD/NAD(P)-binding domain"/>
    <property type="match status" value="2"/>
</dbReference>
<feature type="binding site" evidence="5">
    <location>
        <position position="57"/>
    </location>
    <ligand>
        <name>FAD</name>
        <dbReference type="ChEBI" id="CHEBI:57692"/>
    </ligand>
</feature>
<dbReference type="PANTHER" id="PTHR43014:SF2">
    <property type="entry name" value="MERCURIC REDUCTASE"/>
    <property type="match status" value="1"/>
</dbReference>
<dbReference type="Proteomes" id="UP000030752">
    <property type="component" value="Unassembled WGS sequence"/>
</dbReference>
<evidence type="ECO:0000259" key="8">
    <source>
        <dbReference type="Pfam" id="PF07992"/>
    </source>
</evidence>
<dbReference type="RefSeq" id="XP_008716453.1">
    <property type="nucleotide sequence ID" value="XM_008718231.1"/>
</dbReference>
<protein>
    <recommendedName>
        <fullName evidence="11">Mercuric reductase</fullName>
    </recommendedName>
</protein>
<dbReference type="HOGENOM" id="CLU_016755_1_2_1"/>
<feature type="domain" description="FAD/NAD(P)-binding" evidence="8">
    <location>
        <begin position="14"/>
        <end position="343"/>
    </location>
</feature>
<evidence type="ECO:0000256" key="3">
    <source>
        <dbReference type="ARBA" id="ARBA00022827"/>
    </source>
</evidence>
<dbReference type="GO" id="GO:0003955">
    <property type="term" value="F:NAD(P)H dehydrogenase (quinone) activity"/>
    <property type="evidence" value="ECO:0007669"/>
    <property type="project" value="TreeGrafter"/>
</dbReference>
<gene>
    <name evidence="9" type="ORF">HMPREF1541_03883</name>
</gene>
<sequence>MATNSEDPDHYGALVIGSGQGGTPLTMSLAKAGHRTLLIEATHIGGTCINEGCTPTKTMVSSARIAALTTRGPDYGVRYKRSSLALDMETVRKRKRDIVDSFRSGGESRLTNQDNVEILFGRARFVGERTVEVTRKDGNGSGNGNDGTKRTVKADRVFVNVGCRPAGLQAKNADKVACLDSTSIMELGEVPRHLVVVGGGYVGIEFAQMFRRFGAKVSVVQRGKRLLPREDEDVSDAVRKILTEDGVEIFTEAETKEISNVPTGQIVLGVGLPGGNVKTLLCSHVLVAGGRVPNTTDLDCDAAGIQLDERGFIKVNGELETSADNVWALGDVKGGPQFTHVSYDDFRILEHNLVTSRNSKPKSTEGRLVPYTVFMDPQLGRVGLTLAAAQHVFPQRKLQVAKMPMEWVARALETAETRGFMKAVVDEETREILGFACLGIEGGEVMSQVQIAMMGGLTYDKLRDGIFAHPCLSEALNNLWGTLEKA</sequence>
<dbReference type="InParanoid" id="W2S1X1"/>
<dbReference type="InterPro" id="IPR004099">
    <property type="entry name" value="Pyr_nucl-diS_OxRdtase_dimer"/>
</dbReference>
<feature type="active site" description="Proton acceptor" evidence="4">
    <location>
        <position position="469"/>
    </location>
</feature>
<feature type="binding site" evidence="5">
    <location>
        <begin position="198"/>
        <end position="205"/>
    </location>
    <ligand>
        <name>NAD(+)</name>
        <dbReference type="ChEBI" id="CHEBI:57540"/>
    </ligand>
</feature>
<dbReference type="Gene3D" id="3.30.390.30">
    <property type="match status" value="1"/>
</dbReference>
<dbReference type="GO" id="GO:0050660">
    <property type="term" value="F:flavin adenine dinucleotide binding"/>
    <property type="evidence" value="ECO:0007669"/>
    <property type="project" value="TreeGrafter"/>
</dbReference>
<evidence type="ECO:0000256" key="6">
    <source>
        <dbReference type="PIRSR" id="PIRSR000350-4"/>
    </source>
</evidence>
<keyword evidence="5" id="KW-0520">NAD</keyword>
<dbReference type="PANTHER" id="PTHR43014">
    <property type="entry name" value="MERCURIC REDUCTASE"/>
    <property type="match status" value="1"/>
</dbReference>
<proteinExistence type="inferred from homology"/>
<comment type="similarity">
    <text evidence="1">Belongs to the class-I pyridine nucleotide-disulfide oxidoreductase family.</text>
</comment>
<dbReference type="VEuPathDB" id="FungiDB:HMPREF1541_03883"/>